<evidence type="ECO:0000313" key="11">
    <source>
        <dbReference type="Proteomes" id="UP000008634"/>
    </source>
</evidence>
<reference evidence="10 11" key="1">
    <citation type="journal article" date="2010" name="Stand. Genomic Sci.">
        <title>Complete genome sequence of Cellulophaga algicola type strain (IC166).</title>
        <authorList>
            <person name="Abt B."/>
            <person name="Lu M."/>
            <person name="Misra M."/>
            <person name="Han C."/>
            <person name="Nolan M."/>
            <person name="Lucas S."/>
            <person name="Hammon N."/>
            <person name="Deshpande S."/>
            <person name="Cheng J.F."/>
            <person name="Tapia R."/>
            <person name="Goodwin L."/>
            <person name="Pitluck S."/>
            <person name="Liolios K."/>
            <person name="Pagani I."/>
            <person name="Ivanova N."/>
            <person name="Mavromatis K."/>
            <person name="Ovchinikova G."/>
            <person name="Pati A."/>
            <person name="Chen A."/>
            <person name="Palaniappan K."/>
            <person name="Land M."/>
            <person name="Hauser L."/>
            <person name="Chang Y.J."/>
            <person name="Jeffries C.D."/>
            <person name="Detter J.C."/>
            <person name="Brambilla E."/>
            <person name="Rohde M."/>
            <person name="Tindall B.J."/>
            <person name="Goker M."/>
            <person name="Woyke T."/>
            <person name="Bristow J."/>
            <person name="Eisen J.A."/>
            <person name="Markowitz V."/>
            <person name="Hugenholtz P."/>
            <person name="Kyrpides N.C."/>
            <person name="Klenk H.P."/>
            <person name="Lapidus A."/>
        </authorList>
    </citation>
    <scope>NUCLEOTIDE SEQUENCE [LARGE SCALE GENOMIC DNA]</scope>
    <source>
        <strain evidence="11">DSM 14237 / IC166 / ACAM 630</strain>
    </source>
</reference>
<protein>
    <submittedName>
        <fullName evidence="10">TonB-dependent receptor plug</fullName>
    </submittedName>
</protein>
<evidence type="ECO:0000256" key="3">
    <source>
        <dbReference type="ARBA" id="ARBA00022452"/>
    </source>
</evidence>
<dbReference type="InterPro" id="IPR023996">
    <property type="entry name" value="TonB-dep_OMP_SusC/RagA"/>
</dbReference>
<dbReference type="Gene3D" id="2.170.130.10">
    <property type="entry name" value="TonB-dependent receptor, plug domain"/>
    <property type="match status" value="1"/>
</dbReference>
<dbReference type="InterPro" id="IPR039426">
    <property type="entry name" value="TonB-dep_rcpt-like"/>
</dbReference>
<dbReference type="Proteomes" id="UP000008634">
    <property type="component" value="Chromosome"/>
</dbReference>
<dbReference type="RefSeq" id="WP_013551247.1">
    <property type="nucleotide sequence ID" value="NC_014934.1"/>
</dbReference>
<evidence type="ECO:0000259" key="9">
    <source>
        <dbReference type="Pfam" id="PF07715"/>
    </source>
</evidence>
<keyword evidence="4 7" id="KW-0812">Transmembrane</keyword>
<dbReference type="InterPro" id="IPR036942">
    <property type="entry name" value="Beta-barrel_TonB_sf"/>
</dbReference>
<dbReference type="FunFam" id="2.60.40.1120:FF:000003">
    <property type="entry name" value="Outer membrane protein Omp121"/>
    <property type="match status" value="1"/>
</dbReference>
<name>E6X904_CELAD</name>
<dbReference type="InterPro" id="IPR008969">
    <property type="entry name" value="CarboxyPept-like_regulatory"/>
</dbReference>
<evidence type="ECO:0000256" key="1">
    <source>
        <dbReference type="ARBA" id="ARBA00004571"/>
    </source>
</evidence>
<feature type="signal peptide" evidence="8">
    <location>
        <begin position="1"/>
        <end position="28"/>
    </location>
</feature>
<dbReference type="PROSITE" id="PS52016">
    <property type="entry name" value="TONB_DEPENDENT_REC_3"/>
    <property type="match status" value="1"/>
</dbReference>
<organism evidence="10 11">
    <name type="scientific">Cellulophaga algicola (strain DSM 14237 / IC166 / ACAM 630)</name>
    <dbReference type="NCBI Taxonomy" id="688270"/>
    <lineage>
        <taxon>Bacteria</taxon>
        <taxon>Pseudomonadati</taxon>
        <taxon>Bacteroidota</taxon>
        <taxon>Flavobacteriia</taxon>
        <taxon>Flavobacteriales</taxon>
        <taxon>Flavobacteriaceae</taxon>
        <taxon>Cellulophaga</taxon>
    </lineage>
</organism>
<evidence type="ECO:0000313" key="10">
    <source>
        <dbReference type="EMBL" id="ADV49775.1"/>
    </source>
</evidence>
<keyword evidence="6 7" id="KW-0998">Cell outer membrane</keyword>
<dbReference type="eggNOG" id="COG4206">
    <property type="taxonomic scope" value="Bacteria"/>
</dbReference>
<evidence type="ECO:0000256" key="2">
    <source>
        <dbReference type="ARBA" id="ARBA00022448"/>
    </source>
</evidence>
<keyword evidence="5 7" id="KW-0472">Membrane</keyword>
<proteinExistence type="inferred from homology"/>
<dbReference type="Gene3D" id="2.60.40.1120">
    <property type="entry name" value="Carboxypeptidase-like, regulatory domain"/>
    <property type="match status" value="1"/>
</dbReference>
<dbReference type="NCBIfam" id="TIGR04057">
    <property type="entry name" value="SusC_RagA_signa"/>
    <property type="match status" value="1"/>
</dbReference>
<evidence type="ECO:0000256" key="4">
    <source>
        <dbReference type="ARBA" id="ARBA00022692"/>
    </source>
</evidence>
<dbReference type="Pfam" id="PF07715">
    <property type="entry name" value="Plug"/>
    <property type="match status" value="1"/>
</dbReference>
<sequence>MKNSFFKYSKKCLLLGIFLSLMGFYQGAAQKTVTGTVSDETGVPIPGANVIIKGTTKGAVTDFDGNFSITALAEEVLVISYIGHVSKTIAIGSQTSISVTLQSDVQQLDDVVVIGYGTVKKSDVTGSVSRIDSKSFEDQPVTRVEEALQGRAAGVTVAKANGQPGGAIKVRIRGVNSITGNNQPLVVVDGVLGGDLSTINPDDIAAMDILKDASATAIYGVRGSNGVIIITTKKGSGKGKINVNYFTSFSSSPNSVPRLGAEDFAIIENLRRTNSGGAAIYTESQIAAFAANGGTDYEQEILRTGISKNLAISANGSEGNIRYYFSGNYRDEEGIVINTGYNQLSIRSNVEAQVKDNFKIGLNVYGSRSENKNNTDRFGNGQGSFIYKALTWDPTTPVYNAAGEYNIRSSVASLNDNPVRSLNETRIRDNEERLNATINTTYNITDNFTYSLILGTQISSLNVERYAVEIGDDQLPHTSFNNNKNTSYQMSNIFTWQKEFGDIHDIKLTGVQEYSNSKFQGNGWNANDLSLQGRGFYFAELAPNSGQTVNNEFNERELSSFMLRAEYILDNNLFLTATGRYDASSVFREKERWGFFPSVALAYSLNDLIENSNSLSSLKLRAGWGQVGNQNIGPYSSFTTLGFNSYAANGTAATTGTFINSIGNPFATWETTSQLNVGIDLGFANGKGNISIDGYKKVTEDLLLNATIPDYDGGELGANTILKNVGEVENKGIDLTVGYDFITTENTNWSSNFSLSYVENKVTQLNDGLTTIIGQFQAPGGQGNILNFIEINQPLGQFNGATFLGTWKSTDDIPLNSEGIPIAKPGEAKYVLDENNEVKFGAIGNGTPKLTWGFNNTISIKNWDFNIFLQGVHGFDIYNIQQAAITGGAGDSRSFLSPDQVNQWTPTNETDIPAFAHLYESSRYVEKGDFIRLSNLTIGYTLKDIKTLNDVSIKLYAGGQNLFLITDYSGYDPESSSRRSAEGNEDVAPGINVGAYPNPRTYTLGAKIRF</sequence>
<evidence type="ECO:0000256" key="5">
    <source>
        <dbReference type="ARBA" id="ARBA00023136"/>
    </source>
</evidence>
<dbReference type="EMBL" id="CP002453">
    <property type="protein sequence ID" value="ADV49775.1"/>
    <property type="molecule type" value="Genomic_DNA"/>
</dbReference>
<keyword evidence="11" id="KW-1185">Reference proteome</keyword>
<dbReference type="InterPro" id="IPR023997">
    <property type="entry name" value="TonB-dep_OMP_SusC/RagA_CS"/>
</dbReference>
<dbReference type="GO" id="GO:0009279">
    <property type="term" value="C:cell outer membrane"/>
    <property type="evidence" value="ECO:0007669"/>
    <property type="project" value="UniProtKB-SubCell"/>
</dbReference>
<dbReference type="InterPro" id="IPR012910">
    <property type="entry name" value="Plug_dom"/>
</dbReference>
<comment type="subcellular location">
    <subcellularLocation>
        <location evidence="1 7">Cell outer membrane</location>
        <topology evidence="1 7">Multi-pass membrane protein</topology>
    </subcellularLocation>
</comment>
<evidence type="ECO:0000256" key="7">
    <source>
        <dbReference type="PROSITE-ProRule" id="PRU01360"/>
    </source>
</evidence>
<dbReference type="Gene3D" id="2.40.170.20">
    <property type="entry name" value="TonB-dependent receptor, beta-barrel domain"/>
    <property type="match status" value="1"/>
</dbReference>
<feature type="domain" description="TonB-dependent receptor plug" evidence="9">
    <location>
        <begin position="120"/>
        <end position="227"/>
    </location>
</feature>
<feature type="chain" id="PRO_5003215552" evidence="8">
    <location>
        <begin position="29"/>
        <end position="1010"/>
    </location>
</feature>
<keyword evidence="2 7" id="KW-0813">Transport</keyword>
<keyword evidence="8" id="KW-0732">Signal</keyword>
<dbReference type="InterPro" id="IPR037066">
    <property type="entry name" value="Plug_dom_sf"/>
</dbReference>
<keyword evidence="3 7" id="KW-1134">Transmembrane beta strand</keyword>
<dbReference type="AlphaFoldDB" id="E6X904"/>
<dbReference type="FunFam" id="2.170.130.10:FF:000008">
    <property type="entry name" value="SusC/RagA family TonB-linked outer membrane protein"/>
    <property type="match status" value="1"/>
</dbReference>
<dbReference type="SUPFAM" id="SSF56935">
    <property type="entry name" value="Porins"/>
    <property type="match status" value="1"/>
</dbReference>
<gene>
    <name evidence="10" type="ordered locus">Celal_2487</name>
</gene>
<evidence type="ECO:0000256" key="8">
    <source>
        <dbReference type="SAM" id="SignalP"/>
    </source>
</evidence>
<dbReference type="Pfam" id="PF13715">
    <property type="entry name" value="CarbopepD_reg_2"/>
    <property type="match status" value="1"/>
</dbReference>
<dbReference type="HOGENOM" id="CLU_004317_0_2_10"/>
<comment type="similarity">
    <text evidence="7">Belongs to the TonB-dependent receptor family.</text>
</comment>
<keyword evidence="10" id="KW-0675">Receptor</keyword>
<dbReference type="STRING" id="688270.Celal_2487"/>
<dbReference type="KEGG" id="cao:Celal_2487"/>
<dbReference type="NCBIfam" id="TIGR04056">
    <property type="entry name" value="OMP_RagA_SusC"/>
    <property type="match status" value="1"/>
</dbReference>
<evidence type="ECO:0000256" key="6">
    <source>
        <dbReference type="ARBA" id="ARBA00023237"/>
    </source>
</evidence>
<dbReference type="SUPFAM" id="SSF49464">
    <property type="entry name" value="Carboxypeptidase regulatory domain-like"/>
    <property type="match status" value="1"/>
</dbReference>
<accession>E6X904</accession>